<accession>H6N1G0</accession>
<feature type="region of interest" description="Disordered" evidence="3">
    <location>
        <begin position="210"/>
        <end position="251"/>
    </location>
</feature>
<keyword evidence="6" id="KW-1185">Reference proteome</keyword>
<dbReference type="HOGENOM" id="CLU_069543_5_2_11"/>
<feature type="domain" description="HTH tetR-type" evidence="4">
    <location>
        <begin position="7"/>
        <end position="67"/>
    </location>
</feature>
<dbReference type="EMBL" id="CP003119">
    <property type="protein sequence ID" value="AFA72171.1"/>
    <property type="molecule type" value="Genomic_DNA"/>
</dbReference>
<evidence type="ECO:0000259" key="4">
    <source>
        <dbReference type="PROSITE" id="PS50977"/>
    </source>
</evidence>
<reference evidence="5 6" key="1">
    <citation type="journal article" date="2012" name="Appl. Environ. Microbiol.">
        <title>Involvement of two latex-clearing proteins during rubber degradation and insights into the subsequent degradation pathway revealed by the genome sequence of Gordonia polyisoprenivorans strain VH2.</title>
        <authorList>
            <person name="Hiessl S."/>
            <person name="Schuldes J."/>
            <person name="Thurmer A."/>
            <person name="Halbsguth T."/>
            <person name="Broker D."/>
            <person name="Angelov A."/>
            <person name="Liebl W."/>
            <person name="Daniel R."/>
            <person name="Steinbuchel A."/>
        </authorList>
    </citation>
    <scope>NUCLEOTIDE SEQUENCE [LARGE SCALE GENOMIC DNA]</scope>
    <source>
        <strain evidence="6">DSM 44266 / VH2</strain>
    </source>
</reference>
<dbReference type="Gene3D" id="1.10.357.10">
    <property type="entry name" value="Tetracycline Repressor, domain 2"/>
    <property type="match status" value="1"/>
</dbReference>
<dbReference type="InterPro" id="IPR009057">
    <property type="entry name" value="Homeodomain-like_sf"/>
</dbReference>
<dbReference type="InterPro" id="IPR001647">
    <property type="entry name" value="HTH_TetR"/>
</dbReference>
<evidence type="ECO:0000313" key="6">
    <source>
        <dbReference type="Proteomes" id="UP000009154"/>
    </source>
</evidence>
<evidence type="ECO:0000313" key="5">
    <source>
        <dbReference type="EMBL" id="AFA72171.1"/>
    </source>
</evidence>
<protein>
    <submittedName>
        <fullName evidence="5">Putative transcriptional regulator, TetR family</fullName>
    </submittedName>
</protein>
<dbReference type="Gene3D" id="1.10.10.60">
    <property type="entry name" value="Homeodomain-like"/>
    <property type="match status" value="1"/>
</dbReference>
<feature type="compositionally biased region" description="Polar residues" evidence="3">
    <location>
        <begin position="239"/>
        <end position="251"/>
    </location>
</feature>
<dbReference type="KEGG" id="gpo:GPOL_c11090"/>
<dbReference type="PROSITE" id="PS50977">
    <property type="entry name" value="HTH_TETR_2"/>
    <property type="match status" value="1"/>
</dbReference>
<dbReference type="InterPro" id="IPR036271">
    <property type="entry name" value="Tet_transcr_reg_TetR-rel_C_sf"/>
</dbReference>
<dbReference type="Proteomes" id="UP000009154">
    <property type="component" value="Chromosome"/>
</dbReference>
<sequence length="251" mass="27808">MSPTSQTFRIQSIINSTIAILDEGGVGSLNMRGLAAQLKLRPMALYYYVPNKNALLTLVLNETNQRITWDTHSGPPRDRLLGHAIDTFEKLSAIPWVPDVLHAGVTVEAQSLAQCEEFHSTCNELGLDDEDAFGLWRTIWFVISSELQWSVEARNRRGEYISPPVLASDEAADYPLSAQVRSRWDELSDRYRIAPQIAAIIDGTVARVQQTSTGASHADSRKRTRSSRDAKSPKKTPKSVRSSSESAALAQ</sequence>
<dbReference type="GO" id="GO:0003677">
    <property type="term" value="F:DNA binding"/>
    <property type="evidence" value="ECO:0007669"/>
    <property type="project" value="UniProtKB-UniRule"/>
</dbReference>
<name>H6N1G0_GORPV</name>
<dbReference type="eggNOG" id="COG1309">
    <property type="taxonomic scope" value="Bacteria"/>
</dbReference>
<proteinExistence type="predicted"/>
<evidence type="ECO:0000256" key="2">
    <source>
        <dbReference type="PROSITE-ProRule" id="PRU00335"/>
    </source>
</evidence>
<feature type="compositionally biased region" description="Basic and acidic residues" evidence="3">
    <location>
        <begin position="218"/>
        <end position="232"/>
    </location>
</feature>
<evidence type="ECO:0000256" key="1">
    <source>
        <dbReference type="ARBA" id="ARBA00023125"/>
    </source>
</evidence>
<dbReference type="SUPFAM" id="SSF48498">
    <property type="entry name" value="Tetracyclin repressor-like, C-terminal domain"/>
    <property type="match status" value="1"/>
</dbReference>
<dbReference type="RefSeq" id="WP_014359072.1">
    <property type="nucleotide sequence ID" value="NC_016906.1"/>
</dbReference>
<dbReference type="STRING" id="1112204.GPOL_c11090"/>
<organism evidence="5 6">
    <name type="scientific">Gordonia polyisoprenivorans (strain DSM 44266 / VH2)</name>
    <dbReference type="NCBI Taxonomy" id="1112204"/>
    <lineage>
        <taxon>Bacteria</taxon>
        <taxon>Bacillati</taxon>
        <taxon>Actinomycetota</taxon>
        <taxon>Actinomycetes</taxon>
        <taxon>Mycobacteriales</taxon>
        <taxon>Gordoniaceae</taxon>
        <taxon>Gordonia</taxon>
    </lineage>
</organism>
<dbReference type="AlphaFoldDB" id="H6N1G0"/>
<evidence type="ECO:0000256" key="3">
    <source>
        <dbReference type="SAM" id="MobiDB-lite"/>
    </source>
</evidence>
<gene>
    <name evidence="5" type="ordered locus">GPOL_c11090</name>
</gene>
<feature type="DNA-binding region" description="H-T-H motif" evidence="2">
    <location>
        <begin position="30"/>
        <end position="49"/>
    </location>
</feature>
<dbReference type="GeneID" id="90158187"/>
<dbReference type="SUPFAM" id="SSF46689">
    <property type="entry name" value="Homeodomain-like"/>
    <property type="match status" value="1"/>
</dbReference>
<keyword evidence="1 2" id="KW-0238">DNA-binding</keyword>